<dbReference type="InterPro" id="IPR001077">
    <property type="entry name" value="COMT_C"/>
</dbReference>
<evidence type="ECO:0000256" key="2">
    <source>
        <dbReference type="ARBA" id="ARBA00022679"/>
    </source>
</evidence>
<dbReference type="InterPro" id="IPR036388">
    <property type="entry name" value="WH-like_DNA-bd_sf"/>
</dbReference>
<keyword evidence="3" id="KW-0949">S-adenosyl-L-methionine</keyword>
<dbReference type="GO" id="GO:0032259">
    <property type="term" value="P:methylation"/>
    <property type="evidence" value="ECO:0007669"/>
    <property type="project" value="UniProtKB-KW"/>
</dbReference>
<keyword evidence="8" id="KW-1185">Reference proteome</keyword>
<feature type="domain" description="O-methyltransferase dimerisation" evidence="6">
    <location>
        <begin position="88"/>
        <end position="160"/>
    </location>
</feature>
<dbReference type="Pfam" id="PF08100">
    <property type="entry name" value="Dimerisation"/>
    <property type="match status" value="1"/>
</dbReference>
<feature type="signal peptide" evidence="4">
    <location>
        <begin position="1"/>
        <end position="20"/>
    </location>
</feature>
<dbReference type="Gene3D" id="3.40.50.150">
    <property type="entry name" value="Vaccinia Virus protein VP39"/>
    <property type="match status" value="1"/>
</dbReference>
<name>A0A8H5G0X2_9AGAR</name>
<sequence length="456" mass="50483">MSHPPADISALLSLVVGAAGSLESYIKANQEKPYVPSLDDTEPHPLDTAVYPLDVKRAAQVLEAACAQLCASLIRPNHTVLNKNMNIYQSAYLGVALRAEIADILLDEPAGLHVSEISKRCNIEQGKLARVLRALSSNHVFREASNDTFANNRLSIQLLKTDPLSGYCYHVSDEPTSKSAVRLADTLLDPEWGYSDLPEKSAFNRAFETPLTLWHYFEGKDNPKAAAQGARFGRGMIGKSLANDSEGILTGYPWDKLREGAVVNDVGGGWGHMAMKLCERYPHLKLKLQDLPERTELAQKEIWPKECPRAIAENRIEFKPVDLLGESPIPNCDIFYLKNVLHLMPDNIAVTVFSNVRKVMSPTSRVLLQEYIIQAPVRVPDGGLTLHQAEPPLLPNYGAGRLRQYHTDAAMMVLCNSAERSLEEYVRLAKEADLHFVKVWDLGELSAVEFAPAPLA</sequence>
<keyword evidence="4" id="KW-0732">Signal</keyword>
<dbReference type="InterPro" id="IPR012967">
    <property type="entry name" value="COMT_dimerisation"/>
</dbReference>
<dbReference type="SUPFAM" id="SSF53335">
    <property type="entry name" value="S-adenosyl-L-methionine-dependent methyltransferases"/>
    <property type="match status" value="1"/>
</dbReference>
<feature type="domain" description="O-methyltransferase C-terminal" evidence="5">
    <location>
        <begin position="231"/>
        <end position="431"/>
    </location>
</feature>
<dbReference type="Gene3D" id="1.10.10.10">
    <property type="entry name" value="Winged helix-like DNA-binding domain superfamily/Winged helix DNA-binding domain"/>
    <property type="match status" value="1"/>
</dbReference>
<gene>
    <name evidence="7" type="ORF">D9756_004369</name>
</gene>
<dbReference type="InterPro" id="IPR036390">
    <property type="entry name" value="WH_DNA-bd_sf"/>
</dbReference>
<feature type="chain" id="PRO_5034410817" description="S-adenosyl-L-methionine-dependent methyltransferase" evidence="4">
    <location>
        <begin position="21"/>
        <end position="456"/>
    </location>
</feature>
<dbReference type="InterPro" id="IPR029063">
    <property type="entry name" value="SAM-dependent_MTases_sf"/>
</dbReference>
<dbReference type="Proteomes" id="UP000559027">
    <property type="component" value="Unassembled WGS sequence"/>
</dbReference>
<dbReference type="SUPFAM" id="SSF46785">
    <property type="entry name" value="Winged helix' DNA-binding domain"/>
    <property type="match status" value="1"/>
</dbReference>
<evidence type="ECO:0000313" key="8">
    <source>
        <dbReference type="Proteomes" id="UP000559027"/>
    </source>
</evidence>
<reference evidence="7 8" key="1">
    <citation type="journal article" date="2020" name="ISME J.">
        <title>Uncovering the hidden diversity of litter-decomposition mechanisms in mushroom-forming fungi.</title>
        <authorList>
            <person name="Floudas D."/>
            <person name="Bentzer J."/>
            <person name="Ahren D."/>
            <person name="Johansson T."/>
            <person name="Persson P."/>
            <person name="Tunlid A."/>
        </authorList>
    </citation>
    <scope>NUCLEOTIDE SEQUENCE [LARGE SCALE GENOMIC DNA]</scope>
    <source>
        <strain evidence="7 8">CBS 146.42</strain>
    </source>
</reference>
<organism evidence="7 8">
    <name type="scientific">Leucocoprinus leucothites</name>
    <dbReference type="NCBI Taxonomy" id="201217"/>
    <lineage>
        <taxon>Eukaryota</taxon>
        <taxon>Fungi</taxon>
        <taxon>Dikarya</taxon>
        <taxon>Basidiomycota</taxon>
        <taxon>Agaricomycotina</taxon>
        <taxon>Agaricomycetes</taxon>
        <taxon>Agaricomycetidae</taxon>
        <taxon>Agaricales</taxon>
        <taxon>Agaricineae</taxon>
        <taxon>Agaricaceae</taxon>
        <taxon>Leucocoprinus</taxon>
    </lineage>
</organism>
<accession>A0A8H5G0X2</accession>
<evidence type="ECO:0000256" key="4">
    <source>
        <dbReference type="SAM" id="SignalP"/>
    </source>
</evidence>
<evidence type="ECO:0000256" key="3">
    <source>
        <dbReference type="ARBA" id="ARBA00022691"/>
    </source>
</evidence>
<dbReference type="PANTHER" id="PTHR43712:SF2">
    <property type="entry name" value="O-METHYLTRANSFERASE CICE"/>
    <property type="match status" value="1"/>
</dbReference>
<evidence type="ECO:0000313" key="7">
    <source>
        <dbReference type="EMBL" id="KAF5356278.1"/>
    </source>
</evidence>
<comment type="caution">
    <text evidence="7">The sequence shown here is derived from an EMBL/GenBank/DDBJ whole genome shotgun (WGS) entry which is preliminary data.</text>
</comment>
<protein>
    <recommendedName>
        <fullName evidence="9">S-adenosyl-L-methionine-dependent methyltransferase</fullName>
    </recommendedName>
</protein>
<evidence type="ECO:0000259" key="5">
    <source>
        <dbReference type="Pfam" id="PF00891"/>
    </source>
</evidence>
<dbReference type="GO" id="GO:0008171">
    <property type="term" value="F:O-methyltransferase activity"/>
    <property type="evidence" value="ECO:0007669"/>
    <property type="project" value="InterPro"/>
</dbReference>
<dbReference type="PROSITE" id="PS51683">
    <property type="entry name" value="SAM_OMT_II"/>
    <property type="match status" value="1"/>
</dbReference>
<evidence type="ECO:0000256" key="1">
    <source>
        <dbReference type="ARBA" id="ARBA00022603"/>
    </source>
</evidence>
<evidence type="ECO:0000259" key="6">
    <source>
        <dbReference type="Pfam" id="PF08100"/>
    </source>
</evidence>
<dbReference type="InterPro" id="IPR016461">
    <property type="entry name" value="COMT-like"/>
</dbReference>
<keyword evidence="2" id="KW-0808">Transferase</keyword>
<dbReference type="AlphaFoldDB" id="A0A8H5G0X2"/>
<dbReference type="OrthoDB" id="1606438at2759"/>
<proteinExistence type="predicted"/>
<keyword evidence="1" id="KW-0489">Methyltransferase</keyword>
<dbReference type="Pfam" id="PF00891">
    <property type="entry name" value="Methyltransf_2"/>
    <property type="match status" value="1"/>
</dbReference>
<dbReference type="PANTHER" id="PTHR43712">
    <property type="entry name" value="PUTATIVE (AFU_ORTHOLOGUE AFUA_4G14580)-RELATED"/>
    <property type="match status" value="1"/>
</dbReference>
<dbReference type="EMBL" id="JAACJO010000007">
    <property type="protein sequence ID" value="KAF5356278.1"/>
    <property type="molecule type" value="Genomic_DNA"/>
</dbReference>
<evidence type="ECO:0008006" key="9">
    <source>
        <dbReference type="Google" id="ProtNLM"/>
    </source>
</evidence>